<accession>A0A5C1QJ80</accession>
<keyword evidence="2" id="KW-1185">Reference proteome</keyword>
<protein>
    <submittedName>
        <fullName evidence="1">Uncharacterized protein</fullName>
    </submittedName>
</protein>
<dbReference type="Proteomes" id="UP000324209">
    <property type="component" value="Chromosome"/>
</dbReference>
<organism evidence="1 2">
    <name type="scientific">Oceanispirochaeta crateris</name>
    <dbReference type="NCBI Taxonomy" id="2518645"/>
    <lineage>
        <taxon>Bacteria</taxon>
        <taxon>Pseudomonadati</taxon>
        <taxon>Spirochaetota</taxon>
        <taxon>Spirochaetia</taxon>
        <taxon>Spirochaetales</taxon>
        <taxon>Spirochaetaceae</taxon>
        <taxon>Oceanispirochaeta</taxon>
    </lineage>
</organism>
<dbReference type="OrthoDB" id="5712323at2"/>
<dbReference type="AlphaFoldDB" id="A0A5C1QJ80"/>
<evidence type="ECO:0000313" key="1">
    <source>
        <dbReference type="EMBL" id="QEN06634.1"/>
    </source>
</evidence>
<dbReference type="EMBL" id="CP036150">
    <property type="protein sequence ID" value="QEN06634.1"/>
    <property type="molecule type" value="Genomic_DNA"/>
</dbReference>
<dbReference type="KEGG" id="ock:EXM22_01000"/>
<proteinExistence type="predicted"/>
<evidence type="ECO:0000313" key="2">
    <source>
        <dbReference type="Proteomes" id="UP000324209"/>
    </source>
</evidence>
<reference evidence="1 2" key="1">
    <citation type="submission" date="2019-02" db="EMBL/GenBank/DDBJ databases">
        <title>Complete Genome Sequence and Methylome Analysis of free living Spirochaetas.</title>
        <authorList>
            <person name="Fomenkov A."/>
            <person name="Dubinina G."/>
            <person name="Leshcheva N."/>
            <person name="Mikheeva N."/>
            <person name="Grabovich M."/>
            <person name="Vincze T."/>
            <person name="Roberts R.J."/>
        </authorList>
    </citation>
    <scope>NUCLEOTIDE SEQUENCE [LARGE SCALE GENOMIC DNA]</scope>
    <source>
        <strain evidence="1 2">K2</strain>
    </source>
</reference>
<dbReference type="RefSeq" id="WP_149484717.1">
    <property type="nucleotide sequence ID" value="NZ_CP036150.1"/>
</dbReference>
<gene>
    <name evidence="1" type="ORF">EXM22_01000</name>
</gene>
<name>A0A5C1QJ80_9SPIO</name>
<sequence length="463" mass="52753">MEDMFIGWPTLASRSCLKDSMRSFADNAVFFNHKPTFIISSDLETQEHCDFAVSIAEDIKKTSGIETVGIGKKTSSDFIQSLATDFDPEVLSYALVHDNNTNHFGHNSNQLILATAGRNYIQSDDDVYCQPGHYENTLSDKLEYSNAYLPADLQIFHSRDEMLEKAKDFSVDVLTEHYRLLGKSVDDDKVISLTTSGAYGDSGMGNLRFLMRLKGENRRIKLASDEVYNRNKFARDIIRIPKGTTIGSGTHLMGMNIGVLNKEFIPPFFPLGRSVDLLFSVMTRLVNLNSNTAFLGFGLFHSPEDTRFYAEDSMQRLKPNLVDLIMSVILACRPDREITSPHNRLNDIADVLLEFSSFGKIEFVEVVHDLWSKSIQVYALELENLLEEYKRKPVSWATDTDLLLDDIYELLREPSYLFSKKRYGFNSDDIQYHMGMYGKLLKIWPDIHKHSAQLNQEGRGLLK</sequence>